<keyword evidence="8" id="KW-0812">Transmembrane</keyword>
<comment type="cofactor">
    <cofactor evidence="1">
        <name>heme</name>
        <dbReference type="ChEBI" id="CHEBI:30413"/>
    </cofactor>
</comment>
<evidence type="ECO:0000256" key="6">
    <source>
        <dbReference type="ARBA" id="ARBA00023004"/>
    </source>
</evidence>
<keyword evidence="7" id="KW-0503">Monooxygenase</keyword>
<organism evidence="9 10">
    <name type="scientific">Cercophora scortea</name>
    <dbReference type="NCBI Taxonomy" id="314031"/>
    <lineage>
        <taxon>Eukaryota</taxon>
        <taxon>Fungi</taxon>
        <taxon>Dikarya</taxon>
        <taxon>Ascomycota</taxon>
        <taxon>Pezizomycotina</taxon>
        <taxon>Sordariomycetes</taxon>
        <taxon>Sordariomycetidae</taxon>
        <taxon>Sordariales</taxon>
        <taxon>Lasiosphaeriaceae</taxon>
        <taxon>Cercophora</taxon>
    </lineage>
</organism>
<keyword evidence="5" id="KW-0560">Oxidoreductase</keyword>
<evidence type="ECO:0000256" key="5">
    <source>
        <dbReference type="ARBA" id="ARBA00023002"/>
    </source>
</evidence>
<keyword evidence="6" id="KW-0408">Iron</keyword>
<keyword evidence="8" id="KW-1133">Transmembrane helix</keyword>
<keyword evidence="4" id="KW-0479">Metal-binding</keyword>
<dbReference type="PANTHER" id="PTHR24305:SF157">
    <property type="entry name" value="N-ACETYLTRYPTOPHAN 6-HYDROXYLASE IVOC-RELATED"/>
    <property type="match status" value="1"/>
</dbReference>
<name>A0AAE0M6V5_9PEZI</name>
<dbReference type="GO" id="GO:0020037">
    <property type="term" value="F:heme binding"/>
    <property type="evidence" value="ECO:0007669"/>
    <property type="project" value="InterPro"/>
</dbReference>
<dbReference type="GO" id="GO:0005506">
    <property type="term" value="F:iron ion binding"/>
    <property type="evidence" value="ECO:0007669"/>
    <property type="project" value="InterPro"/>
</dbReference>
<evidence type="ECO:0000256" key="1">
    <source>
        <dbReference type="ARBA" id="ARBA00001971"/>
    </source>
</evidence>
<evidence type="ECO:0000256" key="7">
    <source>
        <dbReference type="ARBA" id="ARBA00023033"/>
    </source>
</evidence>
<dbReference type="EMBL" id="JAUEPO010000005">
    <property type="protein sequence ID" value="KAK3321170.1"/>
    <property type="molecule type" value="Genomic_DNA"/>
</dbReference>
<dbReference type="Proteomes" id="UP001286456">
    <property type="component" value="Unassembled WGS sequence"/>
</dbReference>
<dbReference type="GO" id="GO:0004497">
    <property type="term" value="F:monooxygenase activity"/>
    <property type="evidence" value="ECO:0007669"/>
    <property type="project" value="UniProtKB-KW"/>
</dbReference>
<dbReference type="SUPFAM" id="SSF48264">
    <property type="entry name" value="Cytochrome P450"/>
    <property type="match status" value="1"/>
</dbReference>
<keyword evidence="10" id="KW-1185">Reference proteome</keyword>
<keyword evidence="3" id="KW-0349">Heme</keyword>
<evidence type="ECO:0000256" key="3">
    <source>
        <dbReference type="ARBA" id="ARBA00022617"/>
    </source>
</evidence>
<keyword evidence="8" id="KW-0472">Membrane</keyword>
<dbReference type="InterPro" id="IPR001128">
    <property type="entry name" value="Cyt_P450"/>
</dbReference>
<reference evidence="9" key="2">
    <citation type="submission" date="2023-06" db="EMBL/GenBank/DDBJ databases">
        <authorList>
            <consortium name="Lawrence Berkeley National Laboratory"/>
            <person name="Haridas S."/>
            <person name="Hensen N."/>
            <person name="Bonometti L."/>
            <person name="Westerberg I."/>
            <person name="Brannstrom I.O."/>
            <person name="Guillou S."/>
            <person name="Cros-Aarteil S."/>
            <person name="Calhoun S."/>
            <person name="Kuo A."/>
            <person name="Mondo S."/>
            <person name="Pangilinan J."/>
            <person name="Riley R."/>
            <person name="Labutti K."/>
            <person name="Andreopoulos B."/>
            <person name="Lipzen A."/>
            <person name="Chen C."/>
            <person name="Yanf M."/>
            <person name="Daum C."/>
            <person name="Ng V."/>
            <person name="Clum A."/>
            <person name="Steindorff A."/>
            <person name="Ohm R."/>
            <person name="Martin F."/>
            <person name="Silar P."/>
            <person name="Natvig D."/>
            <person name="Lalanne C."/>
            <person name="Gautier V."/>
            <person name="Ament-Velasquez S.L."/>
            <person name="Kruys A."/>
            <person name="Hutchinson M.I."/>
            <person name="Powell A.J."/>
            <person name="Barry K."/>
            <person name="Miller A.N."/>
            <person name="Grigoriev I.V."/>
            <person name="Debuchy R."/>
            <person name="Gladieux P."/>
            <person name="Thoren M.H."/>
            <person name="Johannesson H."/>
        </authorList>
    </citation>
    <scope>NUCLEOTIDE SEQUENCE</scope>
    <source>
        <strain evidence="9">SMH4131-1</strain>
    </source>
</reference>
<dbReference type="CDD" id="cd11062">
    <property type="entry name" value="CYP58-like"/>
    <property type="match status" value="1"/>
</dbReference>
<evidence type="ECO:0000256" key="4">
    <source>
        <dbReference type="ARBA" id="ARBA00022723"/>
    </source>
</evidence>
<dbReference type="PANTHER" id="PTHR24305">
    <property type="entry name" value="CYTOCHROME P450"/>
    <property type="match status" value="1"/>
</dbReference>
<gene>
    <name evidence="9" type="ORF">B0T19DRAFT_260202</name>
</gene>
<dbReference type="InterPro" id="IPR050121">
    <property type="entry name" value="Cytochrome_P450_monoxygenase"/>
</dbReference>
<feature type="transmembrane region" description="Helical" evidence="8">
    <location>
        <begin position="12"/>
        <end position="31"/>
    </location>
</feature>
<protein>
    <submittedName>
        <fullName evidence="9">Cytochrome P450</fullName>
    </submittedName>
</protein>
<accession>A0AAE0M6V5</accession>
<dbReference type="GO" id="GO:0016705">
    <property type="term" value="F:oxidoreductase activity, acting on paired donors, with incorporation or reduction of molecular oxygen"/>
    <property type="evidence" value="ECO:0007669"/>
    <property type="project" value="InterPro"/>
</dbReference>
<evidence type="ECO:0000313" key="10">
    <source>
        <dbReference type="Proteomes" id="UP001286456"/>
    </source>
</evidence>
<sequence length="409" mass="46536">MDYLSTPPSSYPYVSVAAASLLLCLVTRAVYRLYFSPIASFPGPKLAALTFWYEFYYDVIQRGQMTFRIRDMHKQYGPIVRISPAEIHVETPSFADELYSTSRRRDKWERFTRCFGIPDSVFTTVDHDVHRMRRAALNPFFSTASVRRLQPVIEERLDRLLERFAEFQETGETMAVNMAYAAYTNDVAMQYAFARCEHRIEAKDFDPSFHDASMVGSALGQFMKQFPWVIILMQALPDWVAVLLNKDMASYVKLQRDIKSQVKAIQSGTYTLHKTVSHPTIFHEILNSKLPPAEKSFDRLWQDGQVTVVAGTLTTAWALSVTHYHLLATPSALKKLKTELVSAIPDPSVPVPLASLEQLPYLSAVIQESLRLSCGVSTRLQRIAPDEAMRFTDPISGRMWTIPPGHRLV</sequence>
<proteinExistence type="inferred from homology"/>
<evidence type="ECO:0000313" key="9">
    <source>
        <dbReference type="EMBL" id="KAK3321170.1"/>
    </source>
</evidence>
<dbReference type="InterPro" id="IPR036396">
    <property type="entry name" value="Cyt_P450_sf"/>
</dbReference>
<comment type="caution">
    <text evidence="9">The sequence shown here is derived from an EMBL/GenBank/DDBJ whole genome shotgun (WGS) entry which is preliminary data.</text>
</comment>
<dbReference type="AlphaFoldDB" id="A0AAE0M6V5"/>
<evidence type="ECO:0000256" key="2">
    <source>
        <dbReference type="ARBA" id="ARBA00010617"/>
    </source>
</evidence>
<dbReference type="Gene3D" id="1.10.630.10">
    <property type="entry name" value="Cytochrome P450"/>
    <property type="match status" value="1"/>
</dbReference>
<reference evidence="9" key="1">
    <citation type="journal article" date="2023" name="Mol. Phylogenet. Evol.">
        <title>Genome-scale phylogeny and comparative genomics of the fungal order Sordariales.</title>
        <authorList>
            <person name="Hensen N."/>
            <person name="Bonometti L."/>
            <person name="Westerberg I."/>
            <person name="Brannstrom I.O."/>
            <person name="Guillou S."/>
            <person name="Cros-Aarteil S."/>
            <person name="Calhoun S."/>
            <person name="Haridas S."/>
            <person name="Kuo A."/>
            <person name="Mondo S."/>
            <person name="Pangilinan J."/>
            <person name="Riley R."/>
            <person name="LaButti K."/>
            <person name="Andreopoulos B."/>
            <person name="Lipzen A."/>
            <person name="Chen C."/>
            <person name="Yan M."/>
            <person name="Daum C."/>
            <person name="Ng V."/>
            <person name="Clum A."/>
            <person name="Steindorff A."/>
            <person name="Ohm R.A."/>
            <person name="Martin F."/>
            <person name="Silar P."/>
            <person name="Natvig D.O."/>
            <person name="Lalanne C."/>
            <person name="Gautier V."/>
            <person name="Ament-Velasquez S.L."/>
            <person name="Kruys A."/>
            <person name="Hutchinson M.I."/>
            <person name="Powell A.J."/>
            <person name="Barry K."/>
            <person name="Miller A.N."/>
            <person name="Grigoriev I.V."/>
            <person name="Debuchy R."/>
            <person name="Gladieux P."/>
            <person name="Hiltunen Thoren M."/>
            <person name="Johannesson H."/>
        </authorList>
    </citation>
    <scope>NUCLEOTIDE SEQUENCE</scope>
    <source>
        <strain evidence="9">SMH4131-1</strain>
    </source>
</reference>
<comment type="similarity">
    <text evidence="2">Belongs to the cytochrome P450 family.</text>
</comment>
<evidence type="ECO:0000256" key="8">
    <source>
        <dbReference type="SAM" id="Phobius"/>
    </source>
</evidence>
<dbReference type="Pfam" id="PF00067">
    <property type="entry name" value="p450"/>
    <property type="match status" value="1"/>
</dbReference>